<evidence type="ECO:0000313" key="4">
    <source>
        <dbReference type="Proteomes" id="UP001165283"/>
    </source>
</evidence>
<dbReference type="InterPro" id="IPR002035">
    <property type="entry name" value="VWF_A"/>
</dbReference>
<dbReference type="CDD" id="cd00198">
    <property type="entry name" value="vWFA"/>
    <property type="match status" value="1"/>
</dbReference>
<evidence type="ECO:0000256" key="1">
    <source>
        <dbReference type="SAM" id="MobiDB-lite"/>
    </source>
</evidence>
<protein>
    <submittedName>
        <fullName evidence="3">VWA domain-containing protein</fullName>
    </submittedName>
</protein>
<feature type="region of interest" description="Disordered" evidence="1">
    <location>
        <begin position="89"/>
        <end position="137"/>
    </location>
</feature>
<dbReference type="PANTHER" id="PTHR39338:SF6">
    <property type="entry name" value="BLL5662 PROTEIN"/>
    <property type="match status" value="1"/>
</dbReference>
<dbReference type="InterPro" id="IPR036465">
    <property type="entry name" value="vWFA_dom_sf"/>
</dbReference>
<dbReference type="PIRSF" id="PIRSF010256">
    <property type="entry name" value="CoxE_vWa"/>
    <property type="match status" value="1"/>
</dbReference>
<dbReference type="SMART" id="SM00327">
    <property type="entry name" value="VWA"/>
    <property type="match status" value="1"/>
</dbReference>
<feature type="region of interest" description="Disordered" evidence="1">
    <location>
        <begin position="156"/>
        <end position="182"/>
    </location>
</feature>
<sequence>MPLPTTAAPAADGDPLQALVGFTAVLRGAGLAITTDRVAAFLGALDNLDVTSELQTYWAGRLTLCSDPDDLPRYDQAFAAWFDQREGSRTRIVDQRPPPPPKLASLTSGPDSADADDTGDHPHLQARSSGTELLRNRDVAELTPAEREHLRRLLALLRPQLPDRPSRRRRPHRRGAPDPGRTLRAALRNQGELRELHRRDRSARPRRIVLLVDVSGSMEPYADALLRFAHVVVRRAPGSVEAFTLGTRLTRVTRELRMRDAERALAAAGKAIPDWSGGTRLGEVLRAFVDRWGQRGAARRAVVVVFSDGWERGDTDLLATQMSRLSRLAHELVWVNPHAGKDGYAPVQGGIVAVLPYLDHLLAGHSLATLEKLLEVIRHA</sequence>
<dbReference type="PANTHER" id="PTHR39338">
    <property type="entry name" value="BLL5662 PROTEIN-RELATED"/>
    <property type="match status" value="1"/>
</dbReference>
<accession>A0ABT0ZWG8</accession>
<keyword evidence="4" id="KW-1185">Reference proteome</keyword>
<gene>
    <name evidence="3" type="ORF">KDL28_08410</name>
</gene>
<organism evidence="3 4">
    <name type="scientific">Pseudonocardia humida</name>
    <dbReference type="NCBI Taxonomy" id="2800819"/>
    <lineage>
        <taxon>Bacteria</taxon>
        <taxon>Bacillati</taxon>
        <taxon>Actinomycetota</taxon>
        <taxon>Actinomycetes</taxon>
        <taxon>Pseudonocardiales</taxon>
        <taxon>Pseudonocardiaceae</taxon>
        <taxon>Pseudonocardia</taxon>
    </lineage>
</organism>
<comment type="caution">
    <text evidence="3">The sequence shown here is derived from an EMBL/GenBank/DDBJ whole genome shotgun (WGS) entry which is preliminary data.</text>
</comment>
<dbReference type="InterPro" id="IPR011195">
    <property type="entry name" value="UCP010256"/>
</dbReference>
<name>A0ABT0ZWG8_9PSEU</name>
<dbReference type="EMBL" id="JAGSOV010000019">
    <property type="protein sequence ID" value="MCO1655078.1"/>
    <property type="molecule type" value="Genomic_DNA"/>
</dbReference>
<dbReference type="Proteomes" id="UP001165283">
    <property type="component" value="Unassembled WGS sequence"/>
</dbReference>
<reference evidence="3" key="1">
    <citation type="submission" date="2021-04" db="EMBL/GenBank/DDBJ databases">
        <title>Pseudonocardia sp. nov., isolated from sandy soil of mangrove forest.</title>
        <authorList>
            <person name="Zan Z."/>
            <person name="Huang R."/>
            <person name="Liu W."/>
        </authorList>
    </citation>
    <scope>NUCLEOTIDE SEQUENCE</scope>
    <source>
        <strain evidence="3">S2-4</strain>
    </source>
</reference>
<dbReference type="InterPro" id="IPR008912">
    <property type="entry name" value="Uncharacterised_CoxE"/>
</dbReference>
<evidence type="ECO:0000259" key="2">
    <source>
        <dbReference type="SMART" id="SM00327"/>
    </source>
</evidence>
<dbReference type="Pfam" id="PF05762">
    <property type="entry name" value="VWA_CoxE"/>
    <property type="match status" value="1"/>
</dbReference>
<feature type="domain" description="VWFA" evidence="2">
    <location>
        <begin position="205"/>
        <end position="371"/>
    </location>
</feature>
<dbReference type="RefSeq" id="WP_252436824.1">
    <property type="nucleotide sequence ID" value="NZ_JAGSOV010000019.1"/>
</dbReference>
<dbReference type="SUPFAM" id="SSF53300">
    <property type="entry name" value="vWA-like"/>
    <property type="match status" value="1"/>
</dbReference>
<evidence type="ECO:0000313" key="3">
    <source>
        <dbReference type="EMBL" id="MCO1655078.1"/>
    </source>
</evidence>
<proteinExistence type="predicted"/>
<dbReference type="Gene3D" id="3.40.50.410">
    <property type="entry name" value="von Willebrand factor, type A domain"/>
    <property type="match status" value="1"/>
</dbReference>